<keyword evidence="13" id="KW-1185">Reference proteome</keyword>
<evidence type="ECO:0000256" key="1">
    <source>
        <dbReference type="ARBA" id="ARBA00004123"/>
    </source>
</evidence>
<evidence type="ECO:0000313" key="13">
    <source>
        <dbReference type="Proteomes" id="UP000248817"/>
    </source>
</evidence>
<evidence type="ECO:0000256" key="9">
    <source>
        <dbReference type="ARBA" id="ARBA00038158"/>
    </source>
</evidence>
<keyword evidence="6" id="KW-0805">Transcription regulation</keyword>
<proteinExistence type="inferred from homology"/>
<evidence type="ECO:0000256" key="10">
    <source>
        <dbReference type="ARBA" id="ARBA00041581"/>
    </source>
</evidence>
<keyword evidence="5" id="KW-0749">Sporulation</keyword>
<comment type="catalytic activity">
    <reaction evidence="11">
        <text>L-methionyl-[protein] + S-adenosyl-L-methionine = S-methyl-L-methionyl-[protein] + S-adenosyl-L-homocysteine</text>
        <dbReference type="Rhea" id="RHEA:60560"/>
        <dbReference type="Rhea" id="RHEA-COMP:12313"/>
        <dbReference type="Rhea" id="RHEA-COMP:15592"/>
        <dbReference type="ChEBI" id="CHEBI:16044"/>
        <dbReference type="ChEBI" id="CHEBI:57856"/>
        <dbReference type="ChEBI" id="CHEBI:59789"/>
        <dbReference type="ChEBI" id="CHEBI:142742"/>
    </reaction>
    <physiologicalReaction direction="left-to-right" evidence="11">
        <dbReference type="Rhea" id="RHEA:60561"/>
    </physiologicalReaction>
</comment>
<evidence type="ECO:0000256" key="7">
    <source>
        <dbReference type="ARBA" id="ARBA00023163"/>
    </source>
</evidence>
<sequence>MNLMKIDAIIEKDLEEDGSCNNKPSFYPVPRLAKIAFYEENNRPYLLYHGNIGLLLCDEQEQDRLDTLHELFRRVEQAYKRPHPLIPTRNGRILDLGCGTGIWVIDMAYRHPNAYVLGVDIAAIQPQIHPPNCGFHVPFDFERPWFIDGGQWDLIHLQLGCGSITHWTNIYHKVFTYLRPGGWFEQLEIDFEPHGNDLYSKKSAFAYWYRHLKEATKKLGCPLAHSAHRTMEELRQAGFKDVWHHCIMLPLNPWPSDTREKYIGRWYNIAIAESIETLSLAPFTRAFGWPLGTIKQLAADVKLEILQANNHSYNFLHVYLAQKH</sequence>
<reference evidence="12 13" key="1">
    <citation type="submission" date="2018-02" db="EMBL/GenBank/DDBJ databases">
        <title>The genomes of Aspergillus section Nigri reveals drivers in fungal speciation.</title>
        <authorList>
            <consortium name="DOE Joint Genome Institute"/>
            <person name="Vesth T.C."/>
            <person name="Nybo J."/>
            <person name="Theobald S."/>
            <person name="Brandl J."/>
            <person name="Frisvad J.C."/>
            <person name="Nielsen K.F."/>
            <person name="Lyhne E.K."/>
            <person name="Kogle M.E."/>
            <person name="Kuo A."/>
            <person name="Riley R."/>
            <person name="Clum A."/>
            <person name="Nolan M."/>
            <person name="Lipzen A."/>
            <person name="Salamov A."/>
            <person name="Henrissat B."/>
            <person name="Wiebenga A."/>
            <person name="De vries R.P."/>
            <person name="Grigoriev I.V."/>
            <person name="Mortensen U.H."/>
            <person name="Andersen M.R."/>
            <person name="Baker S.E."/>
        </authorList>
    </citation>
    <scope>NUCLEOTIDE SEQUENCE [LARGE SCALE GENOMIC DNA]</scope>
    <source>
        <strain evidence="12 13">CBS 114.80</strain>
    </source>
</reference>
<evidence type="ECO:0000256" key="2">
    <source>
        <dbReference type="ARBA" id="ARBA00022603"/>
    </source>
</evidence>
<evidence type="ECO:0000256" key="3">
    <source>
        <dbReference type="ARBA" id="ARBA00022679"/>
    </source>
</evidence>
<evidence type="ECO:0000256" key="6">
    <source>
        <dbReference type="ARBA" id="ARBA00023015"/>
    </source>
</evidence>
<dbReference type="InterPro" id="IPR022272">
    <property type="entry name" value="Lipocalin_CS"/>
</dbReference>
<gene>
    <name evidence="12" type="ORF">BP00DRAFT_441134</name>
</gene>
<protein>
    <recommendedName>
        <fullName evidence="10">Velvet complex subunit laeA</fullName>
    </recommendedName>
</protein>
<keyword evidence="3 12" id="KW-0808">Transferase</keyword>
<dbReference type="PANTHER" id="PTHR43591:SF30">
    <property type="entry name" value="PROTEIN-METHIONINE METHYLTRANSFERASE LAEA"/>
    <property type="match status" value="1"/>
</dbReference>
<dbReference type="Pfam" id="PF13489">
    <property type="entry name" value="Methyltransf_23"/>
    <property type="match status" value="1"/>
</dbReference>
<accession>A0A2V5HME6</accession>
<evidence type="ECO:0000256" key="11">
    <source>
        <dbReference type="ARBA" id="ARBA00047870"/>
    </source>
</evidence>
<dbReference type="Proteomes" id="UP000248817">
    <property type="component" value="Unassembled WGS sequence"/>
</dbReference>
<dbReference type="GO" id="GO:0005634">
    <property type="term" value="C:nucleus"/>
    <property type="evidence" value="ECO:0007669"/>
    <property type="project" value="UniProtKB-SubCell"/>
</dbReference>
<evidence type="ECO:0000313" key="12">
    <source>
        <dbReference type="EMBL" id="PYI24951.1"/>
    </source>
</evidence>
<organism evidence="12 13">
    <name type="scientific">Aspergillus indologenus CBS 114.80</name>
    <dbReference type="NCBI Taxonomy" id="1450541"/>
    <lineage>
        <taxon>Eukaryota</taxon>
        <taxon>Fungi</taxon>
        <taxon>Dikarya</taxon>
        <taxon>Ascomycota</taxon>
        <taxon>Pezizomycotina</taxon>
        <taxon>Eurotiomycetes</taxon>
        <taxon>Eurotiomycetidae</taxon>
        <taxon>Eurotiales</taxon>
        <taxon>Aspergillaceae</taxon>
        <taxon>Aspergillus</taxon>
        <taxon>Aspergillus subgen. Circumdati</taxon>
    </lineage>
</organism>
<dbReference type="PROSITE" id="PS00213">
    <property type="entry name" value="LIPOCALIN"/>
    <property type="match status" value="1"/>
</dbReference>
<name>A0A2V5HME6_9EURO</name>
<dbReference type="CDD" id="cd02440">
    <property type="entry name" value="AdoMet_MTases"/>
    <property type="match status" value="1"/>
</dbReference>
<dbReference type="GO" id="GO:0030435">
    <property type="term" value="P:sporulation resulting in formation of a cellular spore"/>
    <property type="evidence" value="ECO:0007669"/>
    <property type="project" value="UniProtKB-KW"/>
</dbReference>
<evidence type="ECO:0000256" key="8">
    <source>
        <dbReference type="ARBA" id="ARBA00023242"/>
    </source>
</evidence>
<dbReference type="GO" id="GO:0008168">
    <property type="term" value="F:methyltransferase activity"/>
    <property type="evidence" value="ECO:0007669"/>
    <property type="project" value="UniProtKB-KW"/>
</dbReference>
<keyword evidence="2 12" id="KW-0489">Methyltransferase</keyword>
<dbReference type="GO" id="GO:0032259">
    <property type="term" value="P:methylation"/>
    <property type="evidence" value="ECO:0007669"/>
    <property type="project" value="UniProtKB-KW"/>
</dbReference>
<dbReference type="PANTHER" id="PTHR43591">
    <property type="entry name" value="METHYLTRANSFERASE"/>
    <property type="match status" value="1"/>
</dbReference>
<dbReference type="Gene3D" id="3.40.50.150">
    <property type="entry name" value="Vaccinia Virus protein VP39"/>
    <property type="match status" value="1"/>
</dbReference>
<keyword evidence="7" id="KW-0804">Transcription</keyword>
<keyword evidence="4" id="KW-0949">S-adenosyl-L-methionine</keyword>
<dbReference type="EMBL" id="KZ825707">
    <property type="protein sequence ID" value="PYI24951.1"/>
    <property type="molecule type" value="Genomic_DNA"/>
</dbReference>
<dbReference type="SUPFAM" id="SSF53335">
    <property type="entry name" value="S-adenosyl-L-methionine-dependent methyltransferases"/>
    <property type="match status" value="1"/>
</dbReference>
<keyword evidence="8" id="KW-0539">Nucleus</keyword>
<dbReference type="InterPro" id="IPR029063">
    <property type="entry name" value="SAM-dependent_MTases_sf"/>
</dbReference>
<dbReference type="AlphaFoldDB" id="A0A2V5HME6"/>
<evidence type="ECO:0000256" key="5">
    <source>
        <dbReference type="ARBA" id="ARBA00022969"/>
    </source>
</evidence>
<comment type="subcellular location">
    <subcellularLocation>
        <location evidence="1">Nucleus</location>
    </subcellularLocation>
</comment>
<evidence type="ECO:0000256" key="4">
    <source>
        <dbReference type="ARBA" id="ARBA00022691"/>
    </source>
</evidence>
<comment type="similarity">
    <text evidence="9">Belongs to the methyltransferase superfamily. LaeA methyltransferase family.</text>
</comment>